<dbReference type="Pfam" id="PF07488">
    <property type="entry name" value="Glyco_hydro_67M"/>
    <property type="match status" value="1"/>
</dbReference>
<evidence type="ECO:0000256" key="2">
    <source>
        <dbReference type="ARBA" id="ARBA00022651"/>
    </source>
</evidence>
<dbReference type="PANTHER" id="PTHR39207:SF1">
    <property type="entry name" value="ALPHA-GLUCURONIDASE A"/>
    <property type="match status" value="1"/>
</dbReference>
<dbReference type="Pfam" id="PF03648">
    <property type="entry name" value="Glyco_hydro_67N"/>
    <property type="match status" value="1"/>
</dbReference>
<dbReference type="InterPro" id="IPR037054">
    <property type="entry name" value="A-glucoronidase_C_sf"/>
</dbReference>
<dbReference type="STRING" id="260084.SAMN02927928_1646"/>
<protein>
    <recommendedName>
        <fullName evidence="9">Xylan alpha-1,2-glucuronidase</fullName>
        <ecNumber evidence="9">3.2.1.131</ecNumber>
    </recommendedName>
</protein>
<dbReference type="GO" id="GO:0005576">
    <property type="term" value="C:extracellular region"/>
    <property type="evidence" value="ECO:0007669"/>
    <property type="project" value="InterPro"/>
</dbReference>
<dbReference type="Gene3D" id="3.30.379.10">
    <property type="entry name" value="Chitobiase/beta-hexosaminidase domain 2-like"/>
    <property type="match status" value="1"/>
</dbReference>
<dbReference type="InterPro" id="IPR029018">
    <property type="entry name" value="Hex-like_dom2"/>
</dbReference>
<evidence type="ECO:0000256" key="10">
    <source>
        <dbReference type="SAM" id="SignalP"/>
    </source>
</evidence>
<comment type="similarity">
    <text evidence="1 7 9">Belongs to the glycosyl hydrolase 67 family.</text>
</comment>
<dbReference type="GO" id="GO:0033939">
    <property type="term" value="F:xylan alpha-1,2-glucuronosidase activity"/>
    <property type="evidence" value="ECO:0007669"/>
    <property type="project" value="UniProtKB-EC"/>
</dbReference>
<name>A0A1G4R7V6_9CAUL</name>
<evidence type="ECO:0000256" key="3">
    <source>
        <dbReference type="ARBA" id="ARBA00022801"/>
    </source>
</evidence>
<evidence type="ECO:0000259" key="12">
    <source>
        <dbReference type="Pfam" id="PF07477"/>
    </source>
</evidence>
<dbReference type="EMBL" id="FMTS01000002">
    <property type="protein sequence ID" value="SCW52898.1"/>
    <property type="molecule type" value="Genomic_DNA"/>
</dbReference>
<dbReference type="AlphaFoldDB" id="A0A1G4R7V6"/>
<dbReference type="Proteomes" id="UP000199150">
    <property type="component" value="Unassembled WGS sequence"/>
</dbReference>
<evidence type="ECO:0000256" key="7">
    <source>
        <dbReference type="PIRNR" id="PIRNR029900"/>
    </source>
</evidence>
<gene>
    <name evidence="14" type="ORF">SAMN02927928_1646</name>
</gene>
<comment type="subunit">
    <text evidence="9">Homodimer.</text>
</comment>
<organism evidence="14 15">
    <name type="scientific">Asticcacaulis taihuensis</name>
    <dbReference type="NCBI Taxonomy" id="260084"/>
    <lineage>
        <taxon>Bacteria</taxon>
        <taxon>Pseudomonadati</taxon>
        <taxon>Pseudomonadota</taxon>
        <taxon>Alphaproteobacteria</taxon>
        <taxon>Caulobacterales</taxon>
        <taxon>Caulobacteraceae</taxon>
        <taxon>Asticcacaulis</taxon>
    </lineage>
</organism>
<evidence type="ECO:0000259" key="13">
    <source>
        <dbReference type="Pfam" id="PF07488"/>
    </source>
</evidence>
<evidence type="ECO:0000256" key="5">
    <source>
        <dbReference type="ARBA" id="ARBA00023295"/>
    </source>
</evidence>
<dbReference type="SUPFAM" id="SSF55545">
    <property type="entry name" value="beta-N-acetylhexosaminidase-like domain"/>
    <property type="match status" value="1"/>
</dbReference>
<keyword evidence="15" id="KW-1185">Reference proteome</keyword>
<dbReference type="GO" id="GO:0045493">
    <property type="term" value="P:xylan catabolic process"/>
    <property type="evidence" value="ECO:0007669"/>
    <property type="project" value="UniProtKB-KW"/>
</dbReference>
<feature type="domain" description="Glycosyl hydrolase family 67 C-terminal" evidence="12">
    <location>
        <begin position="453"/>
        <end position="677"/>
    </location>
</feature>
<dbReference type="GO" id="GO:0046559">
    <property type="term" value="F:alpha-glucuronidase activity"/>
    <property type="evidence" value="ECO:0007669"/>
    <property type="project" value="InterPro"/>
</dbReference>
<dbReference type="Pfam" id="PF07477">
    <property type="entry name" value="Glyco_hydro_67C"/>
    <property type="match status" value="1"/>
</dbReference>
<dbReference type="OrthoDB" id="339499at2"/>
<dbReference type="InterPro" id="IPR011395">
    <property type="entry name" value="Glyco_hydro_67_aGlcAse"/>
</dbReference>
<comment type="catalytic activity">
    <reaction evidence="9">
        <text>Hydrolysis of (1-&gt;2)-alpha-D-(4-O-methyl)glucuronosyl links in the main chain of hardwood xylans.</text>
        <dbReference type="EC" id="3.2.1.131"/>
    </reaction>
</comment>
<keyword evidence="10" id="KW-0732">Signal</keyword>
<dbReference type="InterPro" id="IPR005154">
    <property type="entry name" value="Glyco_hydro_67_aGlcAse_N"/>
</dbReference>
<dbReference type="InterPro" id="IPR011100">
    <property type="entry name" value="Glyco_hydro_67_cat"/>
</dbReference>
<keyword evidence="6 9" id="KW-0624">Polysaccharide degradation</keyword>
<feature type="domain" description="Alpha glucuronidase N-terminal" evidence="11">
    <location>
        <begin position="27"/>
        <end position="131"/>
    </location>
</feature>
<accession>A0A1G4R7V6</accession>
<feature type="signal peptide" evidence="10">
    <location>
        <begin position="1"/>
        <end position="21"/>
    </location>
</feature>
<dbReference type="InterPro" id="IPR017853">
    <property type="entry name" value="GH"/>
</dbReference>
<proteinExistence type="inferred from homology"/>
<feature type="active site" description="Proton donor" evidence="8">
    <location>
        <position position="290"/>
    </location>
</feature>
<feature type="chain" id="PRO_5011442967" description="Xylan alpha-1,2-glucuronidase" evidence="10">
    <location>
        <begin position="22"/>
        <end position="699"/>
    </location>
</feature>
<evidence type="ECO:0000313" key="15">
    <source>
        <dbReference type="Proteomes" id="UP000199150"/>
    </source>
</evidence>
<keyword evidence="2 7" id="KW-0858">Xylan degradation</keyword>
<dbReference type="EC" id="3.2.1.131" evidence="9"/>
<evidence type="ECO:0000256" key="4">
    <source>
        <dbReference type="ARBA" id="ARBA00023277"/>
    </source>
</evidence>
<dbReference type="Gene3D" id="3.90.1330.10">
    <property type="entry name" value="Alpha-glucuronidase, C-terminal domain"/>
    <property type="match status" value="1"/>
</dbReference>
<dbReference type="SUPFAM" id="SSF51445">
    <property type="entry name" value="(Trans)glycosidases"/>
    <property type="match status" value="1"/>
</dbReference>
<keyword evidence="5 7" id="KW-0326">Glycosidase</keyword>
<keyword evidence="3 7" id="KW-0378">Hydrolase</keyword>
<evidence type="ECO:0000313" key="14">
    <source>
        <dbReference type="EMBL" id="SCW52898.1"/>
    </source>
</evidence>
<evidence type="ECO:0000256" key="9">
    <source>
        <dbReference type="RuleBase" id="RU361198"/>
    </source>
</evidence>
<dbReference type="PIRSF" id="PIRSF029900">
    <property type="entry name" value="Alpha-glucuronds"/>
    <property type="match status" value="1"/>
</dbReference>
<dbReference type="Gene3D" id="3.20.20.80">
    <property type="entry name" value="Glycosidases"/>
    <property type="match status" value="1"/>
</dbReference>
<keyword evidence="4 9" id="KW-0119">Carbohydrate metabolism</keyword>
<feature type="active site" description="Proton acceptor" evidence="8">
    <location>
        <position position="392"/>
    </location>
</feature>
<dbReference type="PANTHER" id="PTHR39207">
    <property type="entry name" value="ALPHA-GLUCURONIDASE A"/>
    <property type="match status" value="1"/>
</dbReference>
<dbReference type="InterPro" id="IPR011099">
    <property type="entry name" value="Glyco_hydro_67_C"/>
</dbReference>
<sequence length="699" mass="77159">MRRLIAAICFAIAAFASPVLAEDGYDLWLRYHPVEAAYAAQYKPHATAIIGGDTPILASAKSELKRGLDGLLAQDTPIVSQPVDGAIVLQTGDTNLPEDGFRIGAKTLDGHPVTVISARTDQGALYGAFRLLREIQTRAALTDISDAPKIKLRVIDHWDNLNGSVERGYAGTSIFDWWRLPDLVDPRLTDYARAEASIGVNGVVLNNVNAKADSLTAPYLQKTEAIAKVFRPWGIKVYLSARWTAPIELGGLKTADPLDPAVQAWWNAKADEIYALIPDFGGFLVKANSEGEPGPGDYGRNHAQGANMLAAALKPHGGIVMWRAFVYSEHDANDRAKQAYNEFKPVEGQFADNVLLQIKNGAIDFQPREPFHPLFGAMPKTNEMLEVQITKEYLGQGTHLVYQGPLYEETLKADTYAEGKGSTVAKIIDGALDHHALTGMAGVSNVGDDRNWTGHDFSQADWYAFGRLAWDPDASSRDIATDWVKMTFSDDPAFVKPVVDMMMASRETAANYMTPLGLAHQMATGHHYGPGPWVCDLARPEWNPCYYAKADAKGIGFDRTKTGSDALAQYAPAAAKQWADPKRMDERYLLWFHHLPWDYKVKSGRTLWNELVTDYDIGAKQAAQMQQTWAAMKPYVDPERFAAVSANLSIQAREAKWWRDASIAYFQSKSGLPLPTGIAPPEHDLDYYKSLQFPYAPGH</sequence>
<evidence type="ECO:0000256" key="8">
    <source>
        <dbReference type="PIRSR" id="PIRSR029900-1"/>
    </source>
</evidence>
<evidence type="ECO:0000256" key="1">
    <source>
        <dbReference type="ARBA" id="ARBA00008833"/>
    </source>
</evidence>
<feature type="domain" description="Glycosyl hydrolase family 67 catalytic" evidence="13">
    <location>
        <begin position="141"/>
        <end position="452"/>
    </location>
</feature>
<evidence type="ECO:0000259" key="11">
    <source>
        <dbReference type="Pfam" id="PF03648"/>
    </source>
</evidence>
<reference evidence="15" key="1">
    <citation type="submission" date="2016-10" db="EMBL/GenBank/DDBJ databases">
        <authorList>
            <person name="Varghese N."/>
            <person name="Submissions S."/>
        </authorList>
    </citation>
    <scope>NUCLEOTIDE SEQUENCE [LARGE SCALE GENOMIC DNA]</scope>
    <source>
        <strain evidence="15">CGMCC 1.3431</strain>
    </source>
</reference>
<feature type="active site" description="Proton acceptor" evidence="8">
    <location>
        <position position="364"/>
    </location>
</feature>
<evidence type="ECO:0000256" key="6">
    <source>
        <dbReference type="ARBA" id="ARBA00023326"/>
    </source>
</evidence>
<dbReference type="RefSeq" id="WP_090646306.1">
    <property type="nucleotide sequence ID" value="NZ_CBCRYE010000004.1"/>
</dbReference>